<reference evidence="2" key="1">
    <citation type="journal article" date="2022" name="Mol. Ecol. Resour.">
        <title>The genomes of chicory, endive, great burdock and yacon provide insights into Asteraceae palaeo-polyploidization history and plant inulin production.</title>
        <authorList>
            <person name="Fan W."/>
            <person name="Wang S."/>
            <person name="Wang H."/>
            <person name="Wang A."/>
            <person name="Jiang F."/>
            <person name="Liu H."/>
            <person name="Zhao H."/>
            <person name="Xu D."/>
            <person name="Zhang Y."/>
        </authorList>
    </citation>
    <scope>NUCLEOTIDE SEQUENCE [LARGE SCALE GENOMIC DNA]</scope>
    <source>
        <strain evidence="2">cv. Punajuju</strain>
    </source>
</reference>
<name>A0ACB9AFE2_CICIN</name>
<organism evidence="1 2">
    <name type="scientific">Cichorium intybus</name>
    <name type="common">Chicory</name>
    <dbReference type="NCBI Taxonomy" id="13427"/>
    <lineage>
        <taxon>Eukaryota</taxon>
        <taxon>Viridiplantae</taxon>
        <taxon>Streptophyta</taxon>
        <taxon>Embryophyta</taxon>
        <taxon>Tracheophyta</taxon>
        <taxon>Spermatophyta</taxon>
        <taxon>Magnoliopsida</taxon>
        <taxon>eudicotyledons</taxon>
        <taxon>Gunneridae</taxon>
        <taxon>Pentapetalae</taxon>
        <taxon>asterids</taxon>
        <taxon>campanulids</taxon>
        <taxon>Asterales</taxon>
        <taxon>Asteraceae</taxon>
        <taxon>Cichorioideae</taxon>
        <taxon>Cichorieae</taxon>
        <taxon>Cichoriinae</taxon>
        <taxon>Cichorium</taxon>
    </lineage>
</organism>
<gene>
    <name evidence="1" type="ORF">L2E82_37491</name>
</gene>
<proteinExistence type="predicted"/>
<keyword evidence="2" id="KW-1185">Reference proteome</keyword>
<comment type="caution">
    <text evidence="1">The sequence shown here is derived from an EMBL/GenBank/DDBJ whole genome shotgun (WGS) entry which is preliminary data.</text>
</comment>
<evidence type="ECO:0000313" key="2">
    <source>
        <dbReference type="Proteomes" id="UP001055811"/>
    </source>
</evidence>
<accession>A0ACB9AFE2</accession>
<evidence type="ECO:0000313" key="1">
    <source>
        <dbReference type="EMBL" id="KAI3708324.1"/>
    </source>
</evidence>
<reference evidence="1 2" key="2">
    <citation type="journal article" date="2022" name="Mol. Ecol. Resour.">
        <title>The genomes of chicory, endive, great burdock and yacon provide insights into Asteraceae paleo-polyploidization history and plant inulin production.</title>
        <authorList>
            <person name="Fan W."/>
            <person name="Wang S."/>
            <person name="Wang H."/>
            <person name="Wang A."/>
            <person name="Jiang F."/>
            <person name="Liu H."/>
            <person name="Zhao H."/>
            <person name="Xu D."/>
            <person name="Zhang Y."/>
        </authorList>
    </citation>
    <scope>NUCLEOTIDE SEQUENCE [LARGE SCALE GENOMIC DNA]</scope>
    <source>
        <strain evidence="2">cv. Punajuju</strain>
        <tissue evidence="1">Leaves</tissue>
    </source>
</reference>
<sequence length="504" mass="57942">MELHPYSPGPCTSLSPRAKSLPKERKERREVLLKPSFRGGLTTELHTPTISRSTPAAYCFFFFTVSGRVSKLFITCLMFLFCLLKESNFFEPNFEANFLVAVVNLLYNVNLFIITTIIYFLVDFFEDNKSAFTMDKKPISQTLFGNMYQRFEAVFQEVDEFVNKDTVKYVETHMQSVGESVKKFYNGVLQDIFLPPLVETYKNSVTAIKENKNSNKSEVGLSIPKENCHKMSPTSEISESPVQEEEEDTNPNPNFRHESDEIINKTSFEEEGILYNTTSESNDTVFEDADWGIEKIIDLKLEIEEKIDEKSEKVFMETLISDEFESDLNNSRIKESSKTENEDKEEKLCHKLLRAKSNDSSSTGGYISASSLDLSSCESFEDDNNNDYTRFDYPDFALYDESTDELDLSMVDFEDVDMDTIDLTESCVMVEGENVFSFPYESGTSKSYKKIIGDAFMSRKRLTNEYKQLAIWCGDIDKNINQQKRENATKSQVQGFLDSEWELL</sequence>
<dbReference type="Proteomes" id="UP001055811">
    <property type="component" value="Linkage Group LG07"/>
</dbReference>
<dbReference type="EMBL" id="CM042015">
    <property type="protein sequence ID" value="KAI3708324.1"/>
    <property type="molecule type" value="Genomic_DNA"/>
</dbReference>
<protein>
    <submittedName>
        <fullName evidence="1">Uncharacterized protein</fullName>
    </submittedName>
</protein>